<proteinExistence type="predicted"/>
<dbReference type="EMBL" id="BKCJ010005722">
    <property type="protein sequence ID" value="GEU68296.1"/>
    <property type="molecule type" value="Genomic_DNA"/>
</dbReference>
<feature type="compositionally biased region" description="Polar residues" evidence="2">
    <location>
        <begin position="21"/>
        <end position="37"/>
    </location>
</feature>
<accession>A0A6L2M2Q7</accession>
<reference evidence="3" key="1">
    <citation type="journal article" date="2019" name="Sci. Rep.">
        <title>Draft genome of Tanacetum cinerariifolium, the natural source of mosquito coil.</title>
        <authorList>
            <person name="Yamashiro T."/>
            <person name="Shiraishi A."/>
            <person name="Satake H."/>
            <person name="Nakayama K."/>
        </authorList>
    </citation>
    <scope>NUCLEOTIDE SEQUENCE</scope>
</reference>
<organism evidence="3">
    <name type="scientific">Tanacetum cinerariifolium</name>
    <name type="common">Dalmatian daisy</name>
    <name type="synonym">Chrysanthemum cinerariifolium</name>
    <dbReference type="NCBI Taxonomy" id="118510"/>
    <lineage>
        <taxon>Eukaryota</taxon>
        <taxon>Viridiplantae</taxon>
        <taxon>Streptophyta</taxon>
        <taxon>Embryophyta</taxon>
        <taxon>Tracheophyta</taxon>
        <taxon>Spermatophyta</taxon>
        <taxon>Magnoliopsida</taxon>
        <taxon>eudicotyledons</taxon>
        <taxon>Gunneridae</taxon>
        <taxon>Pentapetalae</taxon>
        <taxon>asterids</taxon>
        <taxon>campanulids</taxon>
        <taxon>Asterales</taxon>
        <taxon>Asteraceae</taxon>
        <taxon>Asteroideae</taxon>
        <taxon>Anthemideae</taxon>
        <taxon>Anthemidinae</taxon>
        <taxon>Tanacetum</taxon>
    </lineage>
</organism>
<feature type="region of interest" description="Disordered" evidence="2">
    <location>
        <begin position="1"/>
        <end position="37"/>
    </location>
</feature>
<evidence type="ECO:0000256" key="1">
    <source>
        <dbReference type="SAM" id="Coils"/>
    </source>
</evidence>
<keyword evidence="1" id="KW-0175">Coiled coil</keyword>
<comment type="caution">
    <text evidence="3">The sequence shown here is derived from an EMBL/GenBank/DDBJ whole genome shotgun (WGS) entry which is preliminary data.</text>
</comment>
<evidence type="ECO:0000256" key="2">
    <source>
        <dbReference type="SAM" id="MobiDB-lite"/>
    </source>
</evidence>
<feature type="compositionally biased region" description="Polar residues" evidence="2">
    <location>
        <begin position="150"/>
        <end position="167"/>
    </location>
</feature>
<gene>
    <name evidence="3" type="ORF">Tci_040274</name>
</gene>
<name>A0A6L2M2Q7_TANCI</name>
<dbReference type="AlphaFoldDB" id="A0A6L2M2Q7"/>
<feature type="region of interest" description="Disordered" evidence="2">
    <location>
        <begin position="148"/>
        <end position="174"/>
    </location>
</feature>
<protein>
    <submittedName>
        <fullName evidence="3">Uncharacterized protein</fullName>
    </submittedName>
</protein>
<feature type="coiled-coil region" evidence="1">
    <location>
        <begin position="192"/>
        <end position="220"/>
    </location>
</feature>
<evidence type="ECO:0000313" key="3">
    <source>
        <dbReference type="EMBL" id="GEU68296.1"/>
    </source>
</evidence>
<sequence length="252" mass="27650">MTIKVPQPSGSTNDVADENVTHNSNDPPLSENTKTSQAAEIAKLKERVKKLEKKRGSKLTKSKETEEPVVNAATTISLIPVSTVDPVTTAGELVVTTVCVEISNELTIAQTLIEIKSAKPKAVTTAATTVTPVSTRPRAKGIVFHDQEEQASTSTPIVSSQQPSQVTVKDKGKAKMIEPEKPLKKKDQIMLDQELTAKLQAEEEKEERIAREKAQKVQEANIAWDDIQAKVETDYELALRIQSEEQEKLSID</sequence>